<accession>A0A1Q5PT83</accession>
<keyword evidence="1" id="KW-0472">Membrane</keyword>
<sequence length="130" mass="14544">MQTETTNRISYFVGAAGIVSLLNFIGFILFPPMTQVPDLIYMATWGIFLITILALSLWMAVKGKNRLWRARITAGLALASTMLLSVTILLSTMTEIYPVHLTFYYLLGFYLTPVAAISAITMFLPSRRSQ</sequence>
<keyword evidence="3" id="KW-1185">Reference proteome</keyword>
<feature type="transmembrane region" description="Helical" evidence="1">
    <location>
        <begin position="72"/>
        <end position="91"/>
    </location>
</feature>
<reference evidence="3" key="1">
    <citation type="submission" date="2016-11" db="EMBL/GenBank/DDBJ databases">
        <title>Actinomyces gypaetusis sp. nov. isolated from Gypaetus barbatus in Qinghai Tibet Plateau China.</title>
        <authorList>
            <person name="Meng X."/>
        </authorList>
    </citation>
    <scope>NUCLEOTIDE SEQUENCE [LARGE SCALE GENOMIC DNA]</scope>
    <source>
        <strain evidence="3">DSM 15383</strain>
    </source>
</reference>
<name>A0A1Q5PT83_9ACTO</name>
<comment type="caution">
    <text evidence="2">The sequence shown here is derived from an EMBL/GenBank/DDBJ whole genome shotgun (WGS) entry which is preliminary data.</text>
</comment>
<feature type="transmembrane region" description="Helical" evidence="1">
    <location>
        <begin position="103"/>
        <end position="124"/>
    </location>
</feature>
<dbReference type="AlphaFoldDB" id="A0A1Q5PT83"/>
<evidence type="ECO:0000256" key="1">
    <source>
        <dbReference type="SAM" id="Phobius"/>
    </source>
</evidence>
<protein>
    <submittedName>
        <fullName evidence="2">Uncharacterized protein</fullName>
    </submittedName>
</protein>
<feature type="transmembrane region" description="Helical" evidence="1">
    <location>
        <begin position="39"/>
        <end position="60"/>
    </location>
</feature>
<evidence type="ECO:0000313" key="2">
    <source>
        <dbReference type="EMBL" id="OKL50590.1"/>
    </source>
</evidence>
<organism evidence="2 3">
    <name type="scientific">Boudabousia marimammalium</name>
    <dbReference type="NCBI Taxonomy" id="156892"/>
    <lineage>
        <taxon>Bacteria</taxon>
        <taxon>Bacillati</taxon>
        <taxon>Actinomycetota</taxon>
        <taxon>Actinomycetes</taxon>
        <taxon>Actinomycetales</taxon>
        <taxon>Actinomycetaceae</taxon>
        <taxon>Boudabousia</taxon>
    </lineage>
</organism>
<proteinExistence type="predicted"/>
<dbReference type="RefSeq" id="WP_075360828.1">
    <property type="nucleotide sequence ID" value="NZ_MPDM01000001.1"/>
</dbReference>
<keyword evidence="1" id="KW-0812">Transmembrane</keyword>
<dbReference type="EMBL" id="MPDM01000001">
    <property type="protein sequence ID" value="OKL50590.1"/>
    <property type="molecule type" value="Genomic_DNA"/>
</dbReference>
<evidence type="ECO:0000313" key="3">
    <source>
        <dbReference type="Proteomes" id="UP000186465"/>
    </source>
</evidence>
<gene>
    <name evidence="2" type="ORF">BM477_01110</name>
</gene>
<dbReference type="Proteomes" id="UP000186465">
    <property type="component" value="Unassembled WGS sequence"/>
</dbReference>
<feature type="transmembrane region" description="Helical" evidence="1">
    <location>
        <begin position="12"/>
        <end position="33"/>
    </location>
</feature>
<keyword evidence="1" id="KW-1133">Transmembrane helix</keyword>
<dbReference type="STRING" id="156892.BM477_01110"/>